<evidence type="ECO:0000313" key="1">
    <source>
        <dbReference type="EMBL" id="WAW11374.1"/>
    </source>
</evidence>
<dbReference type="Proteomes" id="UP001156215">
    <property type="component" value="Chromosome"/>
</dbReference>
<keyword evidence="2" id="KW-1185">Reference proteome</keyword>
<dbReference type="RefSeq" id="WP_269310472.1">
    <property type="nucleotide sequence ID" value="NZ_CP098242.1"/>
</dbReference>
<evidence type="ECO:0000313" key="2">
    <source>
        <dbReference type="Proteomes" id="UP001156215"/>
    </source>
</evidence>
<gene>
    <name evidence="1" type="ORF">NB640_01305</name>
</gene>
<organism evidence="1 2">
    <name type="scientific">Oxalobacter vibrioformis</name>
    <dbReference type="NCBI Taxonomy" id="933080"/>
    <lineage>
        <taxon>Bacteria</taxon>
        <taxon>Pseudomonadati</taxon>
        <taxon>Pseudomonadota</taxon>
        <taxon>Betaproteobacteria</taxon>
        <taxon>Burkholderiales</taxon>
        <taxon>Oxalobacteraceae</taxon>
        <taxon>Oxalobacter</taxon>
    </lineage>
</organism>
<dbReference type="AlphaFoldDB" id="A0A9E9LYQ9"/>
<protein>
    <submittedName>
        <fullName evidence="1">Uncharacterized protein</fullName>
    </submittedName>
</protein>
<sequence length="112" mass="13297">MSRVQLNHEEHHKPLARIFEWLSSSDQEKETIGHILTEVCEHYNFGCGFIYEANHAQIFFLKEQYTNYHINQLEAPFRLEERLDKAAMESLLKHSFFYQTLEEDIPPNPPSC</sequence>
<reference evidence="1" key="1">
    <citation type="journal article" date="2022" name="Front. Microbiol.">
        <title>New perspectives on an old grouping: The genomic and phenotypic variability of Oxalobacter formigenes and the implications for calcium oxalate stone prevention.</title>
        <authorList>
            <person name="Chmiel J.A."/>
            <person name="Carr C."/>
            <person name="Stuivenberg G.A."/>
            <person name="Venema R."/>
            <person name="Chanyi R.M."/>
            <person name="Al K.F."/>
            <person name="Giguere D."/>
            <person name="Say H."/>
            <person name="Akouris P.P."/>
            <person name="Dominguez Romero S.A."/>
            <person name="Kwong A."/>
            <person name="Tai V."/>
            <person name="Koval S.F."/>
            <person name="Razvi H."/>
            <person name="Bjazevic J."/>
            <person name="Burton J.P."/>
        </authorList>
    </citation>
    <scope>NUCLEOTIDE SEQUENCE</scope>
    <source>
        <strain evidence="1">WoOx3</strain>
    </source>
</reference>
<accession>A0A9E9LYQ9</accession>
<proteinExistence type="predicted"/>
<dbReference type="KEGG" id="ovb:NB640_01305"/>
<dbReference type="EMBL" id="CP098242">
    <property type="protein sequence ID" value="WAW11374.1"/>
    <property type="molecule type" value="Genomic_DNA"/>
</dbReference>
<name>A0A9E9LYQ9_9BURK</name>